<dbReference type="EMBL" id="JAABOO010000001">
    <property type="protein sequence ID" value="NER11982.1"/>
    <property type="molecule type" value="Genomic_DNA"/>
</dbReference>
<name>A0A6P0UH73_9FLAO</name>
<dbReference type="Pfam" id="PF01497">
    <property type="entry name" value="Peripla_BP_2"/>
    <property type="match status" value="1"/>
</dbReference>
<evidence type="ECO:0000313" key="3">
    <source>
        <dbReference type="Proteomes" id="UP000468581"/>
    </source>
</evidence>
<protein>
    <submittedName>
        <fullName evidence="2">ABC transporter substrate-binding protein</fullName>
    </submittedName>
</protein>
<feature type="domain" description="Fe/B12 periplasmic-binding" evidence="1">
    <location>
        <begin position="99"/>
        <end position="371"/>
    </location>
</feature>
<dbReference type="PROSITE" id="PS51257">
    <property type="entry name" value="PROKAR_LIPOPROTEIN"/>
    <property type="match status" value="1"/>
</dbReference>
<dbReference type="RefSeq" id="WP_163605023.1">
    <property type="nucleotide sequence ID" value="NZ_JAABOO010000001.1"/>
</dbReference>
<comment type="caution">
    <text evidence="2">The sequence shown here is derived from an EMBL/GenBank/DDBJ whole genome shotgun (WGS) entry which is preliminary data.</text>
</comment>
<organism evidence="2 3">
    <name type="scientific">Leptobacterium flavescens</name>
    <dbReference type="NCBI Taxonomy" id="472055"/>
    <lineage>
        <taxon>Bacteria</taxon>
        <taxon>Pseudomonadati</taxon>
        <taxon>Bacteroidota</taxon>
        <taxon>Flavobacteriia</taxon>
        <taxon>Flavobacteriales</taxon>
        <taxon>Flavobacteriaceae</taxon>
        <taxon>Leptobacterium</taxon>
    </lineage>
</organism>
<proteinExistence type="predicted"/>
<gene>
    <name evidence="2" type="ORF">GWK08_00885</name>
</gene>
<evidence type="ECO:0000313" key="2">
    <source>
        <dbReference type="EMBL" id="NER11982.1"/>
    </source>
</evidence>
<dbReference type="PROSITE" id="PS50983">
    <property type="entry name" value="FE_B12_PBP"/>
    <property type="match status" value="1"/>
</dbReference>
<dbReference type="SUPFAM" id="SSF53807">
    <property type="entry name" value="Helical backbone' metal receptor"/>
    <property type="match status" value="1"/>
</dbReference>
<dbReference type="PANTHER" id="PTHR30535">
    <property type="entry name" value="VITAMIN B12-BINDING PROTEIN"/>
    <property type="match status" value="1"/>
</dbReference>
<keyword evidence="3" id="KW-1185">Reference proteome</keyword>
<sequence length="385" mass="43495">MRAFLTIIPVFFLLFSCKTEKKEDTESLLPSTETEVIAVEYAKGFTIEKYAHMTVIEVKSPWPNSNRSFKYALVERDKLAAMTLPKDAYDAIVPIPVEKLVVTSTTHIPSLEALGIEDKLVGFPSTKYISSEKTRQNVYSGKVKEIGSNESINTEVLIDLQPDLVVGFSINDQNKTYETIQKSGIPVLYNGDWVEETPLGKAEWIKFFAPFFKLEDKADSIFNNIESEYQKARELAKMATSKPTVISGAMYRDIWYIPAGDSWAASFLADANCDYLWKDTSGTGSLSLSIESVLEKGEGAEYWIAPNSFNSYDQLRETNEHYTRFEAFKNKKVYTFSLTTGDTGGILYYELGPNRPDIILKDLISILHPGILPDYQPYFFKPLNP</sequence>
<accession>A0A6P0UH73</accession>
<dbReference type="AlphaFoldDB" id="A0A6P0UH73"/>
<dbReference type="PANTHER" id="PTHR30535:SF34">
    <property type="entry name" value="MOLYBDATE-BINDING PROTEIN MOLA"/>
    <property type="match status" value="1"/>
</dbReference>
<reference evidence="2 3" key="1">
    <citation type="submission" date="2020-01" db="EMBL/GenBank/DDBJ databases">
        <title>Leptobacterium flavescens.</title>
        <authorList>
            <person name="Wang G."/>
        </authorList>
    </citation>
    <scope>NUCLEOTIDE SEQUENCE [LARGE SCALE GENOMIC DNA]</scope>
    <source>
        <strain evidence="2 3">KCTC 22160</strain>
    </source>
</reference>
<dbReference type="Proteomes" id="UP000468581">
    <property type="component" value="Unassembled WGS sequence"/>
</dbReference>
<dbReference type="GO" id="GO:0071281">
    <property type="term" value="P:cellular response to iron ion"/>
    <property type="evidence" value="ECO:0007669"/>
    <property type="project" value="TreeGrafter"/>
</dbReference>
<dbReference type="InterPro" id="IPR002491">
    <property type="entry name" value="ABC_transptr_periplasmic_BD"/>
</dbReference>
<evidence type="ECO:0000259" key="1">
    <source>
        <dbReference type="PROSITE" id="PS50983"/>
    </source>
</evidence>
<dbReference type="Gene3D" id="3.40.50.1980">
    <property type="entry name" value="Nitrogenase molybdenum iron protein domain"/>
    <property type="match status" value="2"/>
</dbReference>
<dbReference type="InterPro" id="IPR050902">
    <property type="entry name" value="ABC_Transporter_SBP"/>
</dbReference>